<keyword evidence="2" id="KW-0472">Membrane</keyword>
<evidence type="ECO:0000313" key="4">
    <source>
        <dbReference type="Proteomes" id="UP000198348"/>
    </source>
</evidence>
<dbReference type="PANTHER" id="PTHR37042">
    <property type="entry name" value="OUTER MEMBRANE PROTEIN RV1973"/>
    <property type="match status" value="1"/>
</dbReference>
<dbReference type="AlphaFoldDB" id="A0A238ZRV9"/>
<organism evidence="3 4">
    <name type="scientific">Haloechinothrix alba</name>
    <dbReference type="NCBI Taxonomy" id="664784"/>
    <lineage>
        <taxon>Bacteria</taxon>
        <taxon>Bacillati</taxon>
        <taxon>Actinomycetota</taxon>
        <taxon>Actinomycetes</taxon>
        <taxon>Pseudonocardiales</taxon>
        <taxon>Pseudonocardiaceae</taxon>
        <taxon>Haloechinothrix</taxon>
    </lineage>
</organism>
<dbReference type="PROSITE" id="PS51257">
    <property type="entry name" value="PROKAR_LIPOPROTEIN"/>
    <property type="match status" value="1"/>
</dbReference>
<dbReference type="OrthoDB" id="5192320at2"/>
<accession>A0A238ZRV9</accession>
<evidence type="ECO:0000256" key="1">
    <source>
        <dbReference type="ARBA" id="ARBA00004370"/>
    </source>
</evidence>
<dbReference type="PANTHER" id="PTHR37042:SF4">
    <property type="entry name" value="OUTER MEMBRANE PROTEIN RV1973"/>
    <property type="match status" value="1"/>
</dbReference>
<sequence length="175" mass="18953">MTRRARTVLDRRTVVVLLSAVLAVAVACSVWFGLRAHELRGGSGDNLALADTEATSEVLESVGATLRAVFSYDHTNLERTERAVEMGLTGEAAAEHRERFDAVARRAAEEDLVRTSTIRSIGVRELDGETATLLVFLDQQTRSAEGGAPESRTATLDVTAEKVDGEWRVSAIDVI</sequence>
<dbReference type="InterPro" id="IPR032710">
    <property type="entry name" value="NTF2-like_dom_sf"/>
</dbReference>
<evidence type="ECO:0000256" key="2">
    <source>
        <dbReference type="ARBA" id="ARBA00023136"/>
    </source>
</evidence>
<protein>
    <submittedName>
        <fullName evidence="3">Mce-associated membrane protein</fullName>
    </submittedName>
</protein>
<gene>
    <name evidence="3" type="ORF">SAMN06265360_12420</name>
</gene>
<name>A0A238ZRV9_9PSEU</name>
<dbReference type="SUPFAM" id="SSF54427">
    <property type="entry name" value="NTF2-like"/>
    <property type="match status" value="1"/>
</dbReference>
<evidence type="ECO:0000313" key="3">
    <source>
        <dbReference type="EMBL" id="SNR85791.1"/>
    </source>
</evidence>
<dbReference type="Proteomes" id="UP000198348">
    <property type="component" value="Unassembled WGS sequence"/>
</dbReference>
<proteinExistence type="predicted"/>
<reference evidence="4" key="1">
    <citation type="submission" date="2017-06" db="EMBL/GenBank/DDBJ databases">
        <authorList>
            <person name="Varghese N."/>
            <person name="Submissions S."/>
        </authorList>
    </citation>
    <scope>NUCLEOTIDE SEQUENCE [LARGE SCALE GENOMIC DNA]</scope>
    <source>
        <strain evidence="4">DSM 45207</strain>
    </source>
</reference>
<dbReference type="GO" id="GO:0016020">
    <property type="term" value="C:membrane"/>
    <property type="evidence" value="ECO:0007669"/>
    <property type="project" value="UniProtKB-SubCell"/>
</dbReference>
<comment type="subcellular location">
    <subcellularLocation>
        <location evidence="1">Membrane</location>
    </subcellularLocation>
</comment>
<dbReference type="RefSeq" id="WP_089303105.1">
    <property type="nucleotide sequence ID" value="NZ_FZNW01000024.1"/>
</dbReference>
<dbReference type="EMBL" id="FZNW01000024">
    <property type="protein sequence ID" value="SNR85791.1"/>
    <property type="molecule type" value="Genomic_DNA"/>
</dbReference>
<keyword evidence="4" id="KW-1185">Reference proteome</keyword>